<gene>
    <name evidence="4" type="ORF">RIF29_17266</name>
</gene>
<keyword evidence="3" id="KW-0812">Transmembrane</keyword>
<comment type="subcellular location">
    <subcellularLocation>
        <location evidence="1">Membrane</location>
    </subcellularLocation>
</comment>
<organism evidence="4 5">
    <name type="scientific">Crotalaria pallida</name>
    <name type="common">Smooth rattlebox</name>
    <name type="synonym">Crotalaria striata</name>
    <dbReference type="NCBI Taxonomy" id="3830"/>
    <lineage>
        <taxon>Eukaryota</taxon>
        <taxon>Viridiplantae</taxon>
        <taxon>Streptophyta</taxon>
        <taxon>Embryophyta</taxon>
        <taxon>Tracheophyta</taxon>
        <taxon>Spermatophyta</taxon>
        <taxon>Magnoliopsida</taxon>
        <taxon>eudicotyledons</taxon>
        <taxon>Gunneridae</taxon>
        <taxon>Pentapetalae</taxon>
        <taxon>rosids</taxon>
        <taxon>fabids</taxon>
        <taxon>Fabales</taxon>
        <taxon>Fabaceae</taxon>
        <taxon>Papilionoideae</taxon>
        <taxon>50 kb inversion clade</taxon>
        <taxon>genistoids sensu lato</taxon>
        <taxon>core genistoids</taxon>
        <taxon>Crotalarieae</taxon>
        <taxon>Crotalaria</taxon>
    </lineage>
</organism>
<protein>
    <recommendedName>
        <fullName evidence="6">Late embryogenesis abundant protein LEA-2 subgroup domain-containing protein</fullName>
    </recommendedName>
</protein>
<name>A0AAN9FNR5_CROPI</name>
<evidence type="ECO:0000313" key="4">
    <source>
        <dbReference type="EMBL" id="KAK7276133.1"/>
    </source>
</evidence>
<keyword evidence="3" id="KW-1133">Transmembrane helix</keyword>
<comment type="caution">
    <text evidence="4">The sequence shown here is derived from an EMBL/GenBank/DDBJ whole genome shotgun (WGS) entry which is preliminary data.</text>
</comment>
<dbReference type="GO" id="GO:0005886">
    <property type="term" value="C:plasma membrane"/>
    <property type="evidence" value="ECO:0007669"/>
    <property type="project" value="TreeGrafter"/>
</dbReference>
<dbReference type="AlphaFoldDB" id="A0AAN9FNR5"/>
<evidence type="ECO:0000256" key="3">
    <source>
        <dbReference type="SAM" id="Phobius"/>
    </source>
</evidence>
<dbReference type="PANTHER" id="PTHR31234:SF32">
    <property type="entry name" value="LATE EMBRYOGENESIS ABUNDANT (LEA) HYDROXYPROLINE-RICH GLYCOPROTEIN FAMILY"/>
    <property type="match status" value="1"/>
</dbReference>
<keyword evidence="2 3" id="KW-0472">Membrane</keyword>
<feature type="transmembrane region" description="Helical" evidence="3">
    <location>
        <begin position="72"/>
        <end position="101"/>
    </location>
</feature>
<dbReference type="PANTHER" id="PTHR31234">
    <property type="entry name" value="LATE EMBRYOGENESIS ABUNDANT (LEA) HYDROXYPROLINE-RICH GLYCOPROTEIN FAMILY"/>
    <property type="match status" value="1"/>
</dbReference>
<proteinExistence type="predicted"/>
<sequence length="297" mass="33628">MNVCVLLYLLIMRRCLLNLVLVALFNLVVIKFERQMAELVRSTSKPHHRRRSSVSDIDAEITHLEKGRYRPCCFACSVGACVCIFTLIIIFSIICIAYIALLKAWRPQVNVSRLYLNNAAMNLEVRVSNKNEKLSLLYGPLTVDVFTNKENVKLGSTGVEGFSHKPQNDTNLDMTISFLENAKADTHIVDQLNTNSYEMLVDVYLRGYFGMKVGSLQVTIVPFLSSCREMKQKDVDNKKNNDCDFKIFSFSCTLFAAGLQIIDQINYKQAIAKKHLIESFIGGQVYVGTEQGLCNRQ</sequence>
<reference evidence="4 5" key="1">
    <citation type="submission" date="2024-01" db="EMBL/GenBank/DDBJ databases">
        <title>The genomes of 5 underutilized Papilionoideae crops provide insights into root nodulation and disease resistanc.</title>
        <authorList>
            <person name="Yuan L."/>
        </authorList>
    </citation>
    <scope>NUCLEOTIDE SEQUENCE [LARGE SCALE GENOMIC DNA]</scope>
    <source>
        <strain evidence="4">ZHUSHIDOU_FW_LH</strain>
        <tissue evidence="4">Leaf</tissue>
    </source>
</reference>
<evidence type="ECO:0000256" key="2">
    <source>
        <dbReference type="ARBA" id="ARBA00023136"/>
    </source>
</evidence>
<evidence type="ECO:0000313" key="5">
    <source>
        <dbReference type="Proteomes" id="UP001372338"/>
    </source>
</evidence>
<dbReference type="InterPro" id="IPR044839">
    <property type="entry name" value="NDR1-like"/>
</dbReference>
<dbReference type="GO" id="GO:0098542">
    <property type="term" value="P:defense response to other organism"/>
    <property type="evidence" value="ECO:0007669"/>
    <property type="project" value="InterPro"/>
</dbReference>
<dbReference type="Proteomes" id="UP001372338">
    <property type="component" value="Unassembled WGS sequence"/>
</dbReference>
<feature type="transmembrane region" description="Helical" evidence="3">
    <location>
        <begin position="6"/>
        <end position="29"/>
    </location>
</feature>
<accession>A0AAN9FNR5</accession>
<evidence type="ECO:0008006" key="6">
    <source>
        <dbReference type="Google" id="ProtNLM"/>
    </source>
</evidence>
<evidence type="ECO:0000256" key="1">
    <source>
        <dbReference type="ARBA" id="ARBA00004370"/>
    </source>
</evidence>
<keyword evidence="5" id="KW-1185">Reference proteome</keyword>
<dbReference type="EMBL" id="JAYWIO010000003">
    <property type="protein sequence ID" value="KAK7276133.1"/>
    <property type="molecule type" value="Genomic_DNA"/>
</dbReference>